<keyword evidence="5" id="KW-0808">Transferase</keyword>
<evidence type="ECO:0000256" key="3">
    <source>
        <dbReference type="ARBA" id="ARBA00022475"/>
    </source>
</evidence>
<evidence type="ECO:0000256" key="7">
    <source>
        <dbReference type="ARBA" id="ARBA00022741"/>
    </source>
</evidence>
<dbReference type="GO" id="GO:0004674">
    <property type="term" value="F:protein serine/threonine kinase activity"/>
    <property type="evidence" value="ECO:0007669"/>
    <property type="project" value="UniProtKB-KW"/>
</dbReference>
<evidence type="ECO:0000256" key="11">
    <source>
        <dbReference type="ARBA" id="ARBA00023136"/>
    </source>
</evidence>
<protein>
    <recommendedName>
        <fullName evidence="2">non-specific serine/threonine protein kinase</fullName>
        <ecNumber evidence="2">2.7.11.1</ecNumber>
    </recommendedName>
</protein>
<dbReference type="InterPro" id="IPR008271">
    <property type="entry name" value="Ser/Thr_kinase_AS"/>
</dbReference>
<evidence type="ECO:0000256" key="12">
    <source>
        <dbReference type="ARBA" id="ARBA00047899"/>
    </source>
</evidence>
<evidence type="ECO:0000256" key="1">
    <source>
        <dbReference type="ARBA" id="ARBA00004162"/>
    </source>
</evidence>
<organism evidence="15 16">
    <name type="scientific">Vitis vinifera</name>
    <name type="common">Grape</name>
    <dbReference type="NCBI Taxonomy" id="29760"/>
    <lineage>
        <taxon>Eukaryota</taxon>
        <taxon>Viridiplantae</taxon>
        <taxon>Streptophyta</taxon>
        <taxon>Embryophyta</taxon>
        <taxon>Tracheophyta</taxon>
        <taxon>Spermatophyta</taxon>
        <taxon>Magnoliopsida</taxon>
        <taxon>eudicotyledons</taxon>
        <taxon>Gunneridae</taxon>
        <taxon>Pentapetalae</taxon>
        <taxon>rosids</taxon>
        <taxon>Vitales</taxon>
        <taxon>Vitaceae</taxon>
        <taxon>Viteae</taxon>
        <taxon>Vitis</taxon>
    </lineage>
</organism>
<dbReference type="PaxDb" id="29760-VIT_04s0043g00990.t01"/>
<evidence type="ECO:0000256" key="8">
    <source>
        <dbReference type="ARBA" id="ARBA00022777"/>
    </source>
</evidence>
<evidence type="ECO:0000313" key="16">
    <source>
        <dbReference type="Proteomes" id="UP000009183"/>
    </source>
</evidence>
<dbReference type="PANTHER" id="PTHR47982:SF57">
    <property type="entry name" value="PROTEIN KINASE DOMAIN-CONTAINING PROTEIN"/>
    <property type="match status" value="1"/>
</dbReference>
<evidence type="ECO:0000256" key="4">
    <source>
        <dbReference type="ARBA" id="ARBA00022527"/>
    </source>
</evidence>
<keyword evidence="3" id="KW-1003">Cell membrane</keyword>
<name>D7TDW0_VITVI</name>
<keyword evidence="16" id="KW-1185">Reference proteome</keyword>
<evidence type="ECO:0000259" key="14">
    <source>
        <dbReference type="PROSITE" id="PS50011"/>
    </source>
</evidence>
<evidence type="ECO:0000313" key="15">
    <source>
        <dbReference type="EMBL" id="CBI28683.3"/>
    </source>
</evidence>
<keyword evidence="8" id="KW-0418">Kinase</keyword>
<dbReference type="PROSITE" id="PS50011">
    <property type="entry name" value="PROTEIN_KINASE_DOM"/>
    <property type="match status" value="1"/>
</dbReference>
<feature type="domain" description="Protein kinase" evidence="14">
    <location>
        <begin position="48"/>
        <end position="332"/>
    </location>
</feature>
<dbReference type="EC" id="2.7.11.1" evidence="2"/>
<dbReference type="OMA" id="CKADQDF"/>
<dbReference type="AlphaFoldDB" id="D7TDW0"/>
<dbReference type="FunFam" id="3.30.200.20:FF:000610">
    <property type="entry name" value="Cysteine-rich receptor-like protein kinase 40"/>
    <property type="match status" value="1"/>
</dbReference>
<dbReference type="GO" id="GO:0007165">
    <property type="term" value="P:signal transduction"/>
    <property type="evidence" value="ECO:0000318"/>
    <property type="project" value="GO_Central"/>
</dbReference>
<accession>D7TDW0</accession>
<dbReference type="Proteomes" id="UP000009183">
    <property type="component" value="Chromosome 4"/>
</dbReference>
<comment type="catalytic activity">
    <reaction evidence="12">
        <text>L-threonyl-[protein] + ATP = O-phospho-L-threonyl-[protein] + ADP + H(+)</text>
        <dbReference type="Rhea" id="RHEA:46608"/>
        <dbReference type="Rhea" id="RHEA-COMP:11060"/>
        <dbReference type="Rhea" id="RHEA-COMP:11605"/>
        <dbReference type="ChEBI" id="CHEBI:15378"/>
        <dbReference type="ChEBI" id="CHEBI:30013"/>
        <dbReference type="ChEBI" id="CHEBI:30616"/>
        <dbReference type="ChEBI" id="CHEBI:61977"/>
        <dbReference type="ChEBI" id="CHEBI:456216"/>
        <dbReference type="EC" id="2.7.11.1"/>
    </reaction>
</comment>
<evidence type="ECO:0000256" key="9">
    <source>
        <dbReference type="ARBA" id="ARBA00022840"/>
    </source>
</evidence>
<keyword evidence="11" id="KW-0472">Membrane</keyword>
<evidence type="ECO:0000256" key="5">
    <source>
        <dbReference type="ARBA" id="ARBA00022679"/>
    </source>
</evidence>
<dbReference type="InterPro" id="IPR011009">
    <property type="entry name" value="Kinase-like_dom_sf"/>
</dbReference>
<evidence type="ECO:0000256" key="10">
    <source>
        <dbReference type="ARBA" id="ARBA00022989"/>
    </source>
</evidence>
<sequence>MLIIMLIKFVAKDKQSAKAKEITKITETTWSGLYRFSKSEIEKAISSANERSSLGQGSAGQVFKGVLPSGQAVAIKHIYKTNSHDSFTREVEGLSRIRHPNLVCLFGTCVEDGDMYLVYEFCSAGNLAYNLQKKHEVLTWERRVKILRDCALALRYLHNYIDGCIVHRDIKVTNVMIVTLISSKLAFVVFSDICAWLMRGEVKGVYLFSCLLMTHYMTNAKLTAASDIYSFGIVTLQLLSGQKVIDLDLDARDQLTRKAKDVNMGKRPLKDFEDPRLKGEVVTEDFQSILQVAVLCAAKSNKGRPSIDQVFQEMDRAWKNTVAYMVGIHTWIITICMSTDDDHNLFEILRILFLF</sequence>
<evidence type="ECO:0000256" key="6">
    <source>
        <dbReference type="ARBA" id="ARBA00022692"/>
    </source>
</evidence>
<keyword evidence="4" id="KW-0723">Serine/threonine-protein kinase</keyword>
<dbReference type="InParanoid" id="D7TDW0"/>
<dbReference type="SUPFAM" id="SSF56112">
    <property type="entry name" value="Protein kinase-like (PK-like)"/>
    <property type="match status" value="1"/>
</dbReference>
<evidence type="ECO:0000256" key="2">
    <source>
        <dbReference type="ARBA" id="ARBA00012513"/>
    </source>
</evidence>
<dbReference type="Gene3D" id="1.10.510.10">
    <property type="entry name" value="Transferase(Phosphotransferase) domain 1"/>
    <property type="match status" value="1"/>
</dbReference>
<keyword evidence="9" id="KW-0067">ATP-binding</keyword>
<comment type="catalytic activity">
    <reaction evidence="13">
        <text>L-seryl-[protein] + ATP = O-phospho-L-seryl-[protein] + ADP + H(+)</text>
        <dbReference type="Rhea" id="RHEA:17989"/>
        <dbReference type="Rhea" id="RHEA-COMP:9863"/>
        <dbReference type="Rhea" id="RHEA-COMP:11604"/>
        <dbReference type="ChEBI" id="CHEBI:15378"/>
        <dbReference type="ChEBI" id="CHEBI:29999"/>
        <dbReference type="ChEBI" id="CHEBI:30616"/>
        <dbReference type="ChEBI" id="CHEBI:83421"/>
        <dbReference type="ChEBI" id="CHEBI:456216"/>
        <dbReference type="EC" id="2.7.11.1"/>
    </reaction>
</comment>
<dbReference type="PROSITE" id="PS00108">
    <property type="entry name" value="PROTEIN_KINASE_ST"/>
    <property type="match status" value="1"/>
</dbReference>
<dbReference type="GO" id="GO:0005524">
    <property type="term" value="F:ATP binding"/>
    <property type="evidence" value="ECO:0007669"/>
    <property type="project" value="UniProtKB-KW"/>
</dbReference>
<dbReference type="Gene3D" id="3.30.200.20">
    <property type="entry name" value="Phosphorylase Kinase, domain 1"/>
    <property type="match status" value="1"/>
</dbReference>
<dbReference type="GO" id="GO:0005886">
    <property type="term" value="C:plasma membrane"/>
    <property type="evidence" value="ECO:0000318"/>
    <property type="project" value="GO_Central"/>
</dbReference>
<evidence type="ECO:0000256" key="13">
    <source>
        <dbReference type="ARBA" id="ARBA00048679"/>
    </source>
</evidence>
<dbReference type="InterPro" id="IPR047117">
    <property type="entry name" value="PERK1-13-like"/>
</dbReference>
<keyword evidence="10" id="KW-1133">Transmembrane helix</keyword>
<dbReference type="Pfam" id="PF00069">
    <property type="entry name" value="Pkinase"/>
    <property type="match status" value="1"/>
</dbReference>
<dbReference type="GO" id="GO:0004672">
    <property type="term" value="F:protein kinase activity"/>
    <property type="evidence" value="ECO:0000318"/>
    <property type="project" value="GO_Central"/>
</dbReference>
<dbReference type="HOGENOM" id="CLU_000288_21_4_1"/>
<gene>
    <name evidence="15" type="ordered locus">VIT_04s0043g00990</name>
</gene>
<keyword evidence="6" id="KW-0812">Transmembrane</keyword>
<keyword evidence="7" id="KW-0547">Nucleotide-binding</keyword>
<dbReference type="EMBL" id="FN595763">
    <property type="protein sequence ID" value="CBI28683.3"/>
    <property type="molecule type" value="Genomic_DNA"/>
</dbReference>
<dbReference type="eggNOG" id="KOG1187">
    <property type="taxonomic scope" value="Eukaryota"/>
</dbReference>
<comment type="subcellular location">
    <subcellularLocation>
        <location evidence="1">Cell membrane</location>
        <topology evidence="1">Single-pass membrane protein</topology>
    </subcellularLocation>
</comment>
<dbReference type="InterPro" id="IPR000719">
    <property type="entry name" value="Prot_kinase_dom"/>
</dbReference>
<dbReference type="SMART" id="SM00220">
    <property type="entry name" value="S_TKc"/>
    <property type="match status" value="1"/>
</dbReference>
<dbReference type="PANTHER" id="PTHR47982">
    <property type="entry name" value="PROLINE-RICH RECEPTOR-LIKE PROTEIN KINASE PERK4"/>
    <property type="match status" value="1"/>
</dbReference>
<proteinExistence type="predicted"/>
<dbReference type="FunFam" id="1.10.510.10:FF:000530">
    <property type="entry name" value="probable receptor-like protein kinase At5g59700"/>
    <property type="match status" value="1"/>
</dbReference>
<reference evidence="16" key="1">
    <citation type="journal article" date="2007" name="Nature">
        <title>The grapevine genome sequence suggests ancestral hexaploidization in major angiosperm phyla.</title>
        <authorList>
            <consortium name="The French-Italian Public Consortium for Grapevine Genome Characterization."/>
            <person name="Jaillon O."/>
            <person name="Aury J.-M."/>
            <person name="Noel B."/>
            <person name="Policriti A."/>
            <person name="Clepet C."/>
            <person name="Casagrande A."/>
            <person name="Choisne N."/>
            <person name="Aubourg S."/>
            <person name="Vitulo N."/>
            <person name="Jubin C."/>
            <person name="Vezzi A."/>
            <person name="Legeai F."/>
            <person name="Hugueney P."/>
            <person name="Dasilva C."/>
            <person name="Horner D."/>
            <person name="Mica E."/>
            <person name="Jublot D."/>
            <person name="Poulain J."/>
            <person name="Bruyere C."/>
            <person name="Billault A."/>
            <person name="Segurens B."/>
            <person name="Gouyvenoux M."/>
            <person name="Ugarte E."/>
            <person name="Cattonaro F."/>
            <person name="Anthouard V."/>
            <person name="Vico V."/>
            <person name="Del Fabbro C."/>
            <person name="Alaux M."/>
            <person name="Di Gaspero G."/>
            <person name="Dumas V."/>
            <person name="Felice N."/>
            <person name="Paillard S."/>
            <person name="Juman I."/>
            <person name="Moroldo M."/>
            <person name="Scalabrin S."/>
            <person name="Canaguier A."/>
            <person name="Le Clainche I."/>
            <person name="Malacrida G."/>
            <person name="Durand E."/>
            <person name="Pesole G."/>
            <person name="Laucou V."/>
            <person name="Chatelet P."/>
            <person name="Merdinoglu D."/>
            <person name="Delledonne M."/>
            <person name="Pezzotti M."/>
            <person name="Lecharny A."/>
            <person name="Scarpelli C."/>
            <person name="Artiguenave F."/>
            <person name="Pe M.E."/>
            <person name="Valle G."/>
            <person name="Morgante M."/>
            <person name="Caboche M."/>
            <person name="Adam-Blondon A.-F."/>
            <person name="Weissenbach J."/>
            <person name="Quetier F."/>
            <person name="Wincker P."/>
        </authorList>
    </citation>
    <scope>NUCLEOTIDE SEQUENCE [LARGE SCALE GENOMIC DNA]</scope>
    <source>
        <strain evidence="16">cv. Pinot noir / PN40024</strain>
    </source>
</reference>